<dbReference type="OrthoDB" id="268521at2759"/>
<evidence type="ECO:0000313" key="5">
    <source>
        <dbReference type="EMBL" id="ODQ59406.1"/>
    </source>
</evidence>
<dbReference type="GO" id="GO:0005762">
    <property type="term" value="C:mitochondrial large ribosomal subunit"/>
    <property type="evidence" value="ECO:0007669"/>
    <property type="project" value="EnsemblFungi"/>
</dbReference>
<dbReference type="RefSeq" id="XP_019038613.1">
    <property type="nucleotide sequence ID" value="XM_019184978.1"/>
</dbReference>
<organism evidence="5 6">
    <name type="scientific">Wickerhamomyces anomalus (strain ATCC 58044 / CBS 1984 / NCYC 433 / NRRL Y-366-8)</name>
    <name type="common">Yeast</name>
    <name type="synonym">Hansenula anomala</name>
    <dbReference type="NCBI Taxonomy" id="683960"/>
    <lineage>
        <taxon>Eukaryota</taxon>
        <taxon>Fungi</taxon>
        <taxon>Dikarya</taxon>
        <taxon>Ascomycota</taxon>
        <taxon>Saccharomycotina</taxon>
        <taxon>Saccharomycetes</taxon>
        <taxon>Phaffomycetales</taxon>
        <taxon>Wickerhamomycetaceae</taxon>
        <taxon>Wickerhamomyces</taxon>
    </lineage>
</organism>
<evidence type="ECO:0000256" key="1">
    <source>
        <dbReference type="ARBA" id="ARBA00008931"/>
    </source>
</evidence>
<gene>
    <name evidence="5" type="ORF">WICANDRAFT_79921</name>
</gene>
<dbReference type="SUPFAM" id="SSF54686">
    <property type="entry name" value="Ribosomal protein L16p/L10e"/>
    <property type="match status" value="1"/>
</dbReference>
<accession>A0A1E3P1P6</accession>
<dbReference type="GO" id="GO:0032543">
    <property type="term" value="P:mitochondrial translation"/>
    <property type="evidence" value="ECO:0007669"/>
    <property type="project" value="EnsemblFungi"/>
</dbReference>
<dbReference type="GO" id="GO:0003735">
    <property type="term" value="F:structural constituent of ribosome"/>
    <property type="evidence" value="ECO:0007669"/>
    <property type="project" value="EnsemblFungi"/>
</dbReference>
<evidence type="ECO:0000256" key="3">
    <source>
        <dbReference type="ARBA" id="ARBA00023274"/>
    </source>
</evidence>
<comment type="similarity">
    <text evidence="1 4">Belongs to the universal ribosomal protein uL16 family.</text>
</comment>
<dbReference type="InterPro" id="IPR036920">
    <property type="entry name" value="Ribosomal_uL16_sf"/>
</dbReference>
<dbReference type="PROSITE" id="PS00701">
    <property type="entry name" value="RIBOSOMAL_L16_2"/>
    <property type="match status" value="1"/>
</dbReference>
<dbReference type="FunFam" id="3.90.1170.10:FF:000010">
    <property type="entry name" value="60S ribosomal protein L16, mitochondrial"/>
    <property type="match status" value="1"/>
</dbReference>
<dbReference type="PANTHER" id="PTHR12220">
    <property type="entry name" value="50S/60S RIBOSOMAL PROTEIN L16"/>
    <property type="match status" value="1"/>
</dbReference>
<dbReference type="AlphaFoldDB" id="A0A1E3P1P6"/>
<proteinExistence type="inferred from homology"/>
<protein>
    <submittedName>
        <fullName evidence="5">Uncharacterized protein</fullName>
    </submittedName>
</protein>
<dbReference type="GO" id="GO:0019843">
    <property type="term" value="F:rRNA binding"/>
    <property type="evidence" value="ECO:0007669"/>
    <property type="project" value="InterPro"/>
</dbReference>
<dbReference type="InterPro" id="IPR020798">
    <property type="entry name" value="Ribosomal_uL16_CS"/>
</dbReference>
<dbReference type="Gene3D" id="3.90.1170.10">
    <property type="entry name" value="Ribosomal protein L10e/L16"/>
    <property type="match status" value="1"/>
</dbReference>
<dbReference type="EMBL" id="KV454211">
    <property type="protein sequence ID" value="ODQ59406.1"/>
    <property type="molecule type" value="Genomic_DNA"/>
</dbReference>
<evidence type="ECO:0000256" key="2">
    <source>
        <dbReference type="ARBA" id="ARBA00022980"/>
    </source>
</evidence>
<dbReference type="InterPro" id="IPR000114">
    <property type="entry name" value="Ribosomal_uL16_bact-type"/>
</dbReference>
<dbReference type="Pfam" id="PF00252">
    <property type="entry name" value="Ribosomal_L16"/>
    <property type="match status" value="1"/>
</dbReference>
<dbReference type="InterPro" id="IPR016180">
    <property type="entry name" value="Ribosomal_uL16_dom"/>
</dbReference>
<reference evidence="5 6" key="1">
    <citation type="journal article" date="2016" name="Proc. Natl. Acad. Sci. U.S.A.">
        <title>Comparative genomics of biotechnologically important yeasts.</title>
        <authorList>
            <person name="Riley R."/>
            <person name="Haridas S."/>
            <person name="Wolfe K.H."/>
            <person name="Lopes M.R."/>
            <person name="Hittinger C.T."/>
            <person name="Goeker M."/>
            <person name="Salamov A.A."/>
            <person name="Wisecaver J.H."/>
            <person name="Long T.M."/>
            <person name="Calvey C.H."/>
            <person name="Aerts A.L."/>
            <person name="Barry K.W."/>
            <person name="Choi C."/>
            <person name="Clum A."/>
            <person name="Coughlan A.Y."/>
            <person name="Deshpande S."/>
            <person name="Douglass A.P."/>
            <person name="Hanson S.J."/>
            <person name="Klenk H.-P."/>
            <person name="LaButti K.M."/>
            <person name="Lapidus A."/>
            <person name="Lindquist E.A."/>
            <person name="Lipzen A.M."/>
            <person name="Meier-Kolthoff J.P."/>
            <person name="Ohm R.A."/>
            <person name="Otillar R.P."/>
            <person name="Pangilinan J.L."/>
            <person name="Peng Y."/>
            <person name="Rokas A."/>
            <person name="Rosa C.A."/>
            <person name="Scheuner C."/>
            <person name="Sibirny A.A."/>
            <person name="Slot J.C."/>
            <person name="Stielow J.B."/>
            <person name="Sun H."/>
            <person name="Kurtzman C.P."/>
            <person name="Blackwell M."/>
            <person name="Grigoriev I.V."/>
            <person name="Jeffries T.W."/>
        </authorList>
    </citation>
    <scope>NUCLEOTIDE SEQUENCE [LARGE SCALE GENOMIC DNA]</scope>
    <source>
        <strain evidence="6">ATCC 58044 / CBS 1984 / NCYC 433 / NRRL Y-366-8</strain>
    </source>
</reference>
<dbReference type="Proteomes" id="UP000094112">
    <property type="component" value="Unassembled WGS sequence"/>
</dbReference>
<keyword evidence="6" id="KW-1185">Reference proteome</keyword>
<dbReference type="PRINTS" id="PR00060">
    <property type="entry name" value="RIBOSOMALL16"/>
</dbReference>
<dbReference type="InterPro" id="IPR047873">
    <property type="entry name" value="Ribosomal_uL16"/>
</dbReference>
<keyword evidence="3 4" id="KW-0687">Ribonucleoprotein</keyword>
<keyword evidence="2 4" id="KW-0689">Ribosomal protein</keyword>
<dbReference type="CDD" id="cd01433">
    <property type="entry name" value="Ribosomal_L16_L10e"/>
    <property type="match status" value="1"/>
</dbReference>
<evidence type="ECO:0000313" key="6">
    <source>
        <dbReference type="Proteomes" id="UP000094112"/>
    </source>
</evidence>
<dbReference type="PANTHER" id="PTHR12220:SF13">
    <property type="entry name" value="LARGE RIBOSOMAL SUBUNIT PROTEIN UL16M"/>
    <property type="match status" value="1"/>
</dbReference>
<dbReference type="NCBIfam" id="TIGR01164">
    <property type="entry name" value="rplP_bact"/>
    <property type="match status" value="1"/>
</dbReference>
<evidence type="ECO:0000256" key="4">
    <source>
        <dbReference type="RuleBase" id="RU004413"/>
    </source>
</evidence>
<sequence>MFSISGFSVARATAFQRPTFQIPQLSNLGKRFTHEYAPRFKKVKKAQKGRVTVRTGGSTKGSTVQFGTYGLRLKSEGVRLKAIQLKEADNSIMRMMRPVGGQLWRRLSTGIAVCIKGNETRMGKGKGAFDHWMARVPTGKVIFEIAGENLHEQVAREAFRKAATKLPGLYEFIKVDTPVRVGLKHFIPKEEKINYFTEEKKNPSKVYLNKQQANDDIYKLYKNR</sequence>
<dbReference type="STRING" id="683960.A0A1E3P1P6"/>
<dbReference type="GeneID" id="30202224"/>
<name>A0A1E3P1P6_WICAA</name>